<dbReference type="AlphaFoldDB" id="A7HJY2"/>
<feature type="site" description="Interaction with target DNA" evidence="6">
    <location>
        <position position="77"/>
    </location>
</feature>
<evidence type="ECO:0000256" key="4">
    <source>
        <dbReference type="ARBA" id="ARBA00022759"/>
    </source>
</evidence>
<evidence type="ECO:0000256" key="6">
    <source>
        <dbReference type="HAMAP-Rule" id="MF_00801"/>
    </source>
</evidence>
<dbReference type="GO" id="GO:0005737">
    <property type="term" value="C:cytoplasm"/>
    <property type="evidence" value="ECO:0007669"/>
    <property type="project" value="UniProtKB-SubCell"/>
</dbReference>
<organism evidence="7 8">
    <name type="scientific">Fervidobacterium nodosum (strain ATCC 35602 / DSM 5306 / Rt17-B1)</name>
    <dbReference type="NCBI Taxonomy" id="381764"/>
    <lineage>
        <taxon>Bacteria</taxon>
        <taxon>Thermotogati</taxon>
        <taxon>Thermotogota</taxon>
        <taxon>Thermotogae</taxon>
        <taxon>Thermotogales</taxon>
        <taxon>Fervidobacteriaceae</taxon>
        <taxon>Fervidobacterium</taxon>
    </lineage>
</organism>
<comment type="function">
    <text evidence="6">DNA repair enzyme involved in the repair of deaminated bases. Selectively cleaves double-stranded DNA at the second phosphodiester bond 3' to a deoxyinosine leaving behind the intact lesion on the nicked DNA.</text>
</comment>
<dbReference type="Pfam" id="PF04493">
    <property type="entry name" value="Endonuclease_5"/>
    <property type="match status" value="1"/>
</dbReference>
<dbReference type="GO" id="GO:0006281">
    <property type="term" value="P:DNA repair"/>
    <property type="evidence" value="ECO:0007669"/>
    <property type="project" value="UniProtKB-UniRule"/>
</dbReference>
<evidence type="ECO:0000313" key="8">
    <source>
        <dbReference type="Proteomes" id="UP000002415"/>
    </source>
</evidence>
<dbReference type="RefSeq" id="WP_011993535.1">
    <property type="nucleotide sequence ID" value="NC_009718.1"/>
</dbReference>
<dbReference type="GO" id="GO:0000287">
    <property type="term" value="F:magnesium ion binding"/>
    <property type="evidence" value="ECO:0007669"/>
    <property type="project" value="UniProtKB-UniRule"/>
</dbReference>
<evidence type="ECO:0000313" key="7">
    <source>
        <dbReference type="EMBL" id="ABS60215.1"/>
    </source>
</evidence>
<dbReference type="HOGENOM" id="CLU_047631_1_1_0"/>
<keyword evidence="6" id="KW-0479">Metal-binding</keyword>
<dbReference type="HAMAP" id="MF_00801">
    <property type="entry name" value="Endonuclease_5"/>
    <property type="match status" value="1"/>
</dbReference>
<sequence>MRNEFISEELIQKLKKEQNNLRQKVTITELDISKINIIAGVDVSYFEDKALGVVVVLNKDLELIDVVYSIDKVTFPYIPGFLAFREAPIIFKCFEKLREKNIVPDIVLFDGHGIAHPRGLGIASHIGVLLNIPTIGVAKRKLYGKCVEPKRVGQSTPLFDEEGKIIGYCYLPKKNSHPIYISPGHLSSPETSLEFVKSLIKKHKLPEPTRLAHYYTQKLKENKNI</sequence>
<comment type="catalytic activity">
    <reaction evidence="6">
        <text>Endonucleolytic cleavage at apurinic or apyrimidinic sites to products with a 5'-phosphate.</text>
        <dbReference type="EC" id="3.1.21.7"/>
    </reaction>
</comment>
<comment type="subcellular location">
    <subcellularLocation>
        <location evidence="1 6">Cytoplasm</location>
    </subcellularLocation>
</comment>
<accession>A7HJY2</accession>
<feature type="binding site" evidence="6">
    <location>
        <position position="42"/>
    </location>
    <ligand>
        <name>Mg(2+)</name>
        <dbReference type="ChEBI" id="CHEBI:18420"/>
    </ligand>
</feature>
<keyword evidence="8" id="KW-1185">Reference proteome</keyword>
<dbReference type="GO" id="GO:0016891">
    <property type="term" value="F:RNA endonuclease activity producing 5'-phosphomonoesters, hydrolytic mechanism"/>
    <property type="evidence" value="ECO:0007669"/>
    <property type="project" value="TreeGrafter"/>
</dbReference>
<dbReference type="InterPro" id="IPR007581">
    <property type="entry name" value="Endonuclease-V"/>
</dbReference>
<dbReference type="KEGG" id="fno:Fnod_0350"/>
<keyword evidence="6" id="KW-0460">Magnesium</keyword>
<dbReference type="EMBL" id="CP000771">
    <property type="protein sequence ID" value="ABS60215.1"/>
    <property type="molecule type" value="Genomic_DNA"/>
</dbReference>
<dbReference type="GO" id="GO:0043737">
    <property type="term" value="F:deoxyribonuclease V activity"/>
    <property type="evidence" value="ECO:0007669"/>
    <property type="project" value="UniProtKB-UniRule"/>
</dbReference>
<evidence type="ECO:0000256" key="2">
    <source>
        <dbReference type="ARBA" id="ARBA00022490"/>
    </source>
</evidence>
<comment type="similarity">
    <text evidence="6">Belongs to the endonuclease V family.</text>
</comment>
<reference evidence="7 8" key="2">
    <citation type="journal article" date="2009" name="Proc. Natl. Acad. Sci. U.S.A.">
        <title>On the chimeric nature, thermophilic origin, and phylogenetic placement of the Thermotogales.</title>
        <authorList>
            <person name="Zhaxybayeva O."/>
            <person name="Swithers K.S."/>
            <person name="Lapierre P."/>
            <person name="Fournier G.P."/>
            <person name="Bickhart D.M."/>
            <person name="DeBoy R.T."/>
            <person name="Nelson K.E."/>
            <person name="Nesbo C.L."/>
            <person name="Doolittle W.F."/>
            <person name="Gogarten J.P."/>
            <person name="Noll K.M."/>
        </authorList>
    </citation>
    <scope>NUCLEOTIDE SEQUENCE [LARGE SCALE GENOMIC DNA]</scope>
    <source>
        <strain evidence="8">ATCC 35602 / DSM 5306 / Rt17-B1</strain>
    </source>
</reference>
<dbReference type="CDD" id="cd06559">
    <property type="entry name" value="Endonuclease_V"/>
    <property type="match status" value="1"/>
</dbReference>
<keyword evidence="4 6" id="KW-0255">Endonuclease</keyword>
<keyword evidence="3 6" id="KW-0540">Nuclease</keyword>
<keyword evidence="6" id="KW-0227">DNA damage</keyword>
<comment type="cofactor">
    <cofactor evidence="6">
        <name>Mg(2+)</name>
        <dbReference type="ChEBI" id="CHEBI:18420"/>
    </cofactor>
</comment>
<keyword evidence="6" id="KW-0234">DNA repair</keyword>
<dbReference type="Proteomes" id="UP000002415">
    <property type="component" value="Chromosome"/>
</dbReference>
<name>A7HJY2_FERNB</name>
<dbReference type="PANTHER" id="PTHR28511">
    <property type="entry name" value="ENDONUCLEASE V"/>
    <property type="match status" value="1"/>
</dbReference>
<dbReference type="eggNOG" id="COG1515">
    <property type="taxonomic scope" value="Bacteria"/>
</dbReference>
<keyword evidence="5 6" id="KW-0378">Hydrolase</keyword>
<protein>
    <recommendedName>
        <fullName evidence="6">Endonuclease V</fullName>
        <ecNumber evidence="6">3.1.21.7</ecNumber>
    </recommendedName>
    <alternativeName>
        <fullName evidence="6">Deoxyinosine 3'endonuclease</fullName>
    </alternativeName>
    <alternativeName>
        <fullName evidence="6">Deoxyribonuclease V</fullName>
        <shortName evidence="6">DNase V</shortName>
    </alternativeName>
</protein>
<dbReference type="PANTHER" id="PTHR28511:SF1">
    <property type="entry name" value="ENDONUCLEASE V"/>
    <property type="match status" value="1"/>
</dbReference>
<dbReference type="GO" id="GO:0003727">
    <property type="term" value="F:single-stranded RNA binding"/>
    <property type="evidence" value="ECO:0007669"/>
    <property type="project" value="TreeGrafter"/>
</dbReference>
<dbReference type="STRING" id="381764.Fnod_0350"/>
<dbReference type="OrthoDB" id="9790916at2"/>
<keyword evidence="2 6" id="KW-0963">Cytoplasm</keyword>
<proteinExistence type="inferred from homology"/>
<gene>
    <name evidence="6" type="primary">nfi</name>
    <name evidence="7" type="ordered locus">Fnod_0350</name>
</gene>
<feature type="binding site" evidence="6">
    <location>
        <position position="110"/>
    </location>
    <ligand>
        <name>Mg(2+)</name>
        <dbReference type="ChEBI" id="CHEBI:18420"/>
    </ligand>
</feature>
<evidence type="ECO:0000256" key="5">
    <source>
        <dbReference type="ARBA" id="ARBA00022801"/>
    </source>
</evidence>
<reference evidence="7 8" key="1">
    <citation type="submission" date="2007-07" db="EMBL/GenBank/DDBJ databases">
        <title>Complete sequence of Fervidobacterium nodosum Rt17-B1.</title>
        <authorList>
            <consortium name="US DOE Joint Genome Institute"/>
            <person name="Copeland A."/>
            <person name="Lucas S."/>
            <person name="Lapidus A."/>
            <person name="Barry K."/>
            <person name="Glavina del Rio T."/>
            <person name="Dalin E."/>
            <person name="Tice H."/>
            <person name="Pitluck S."/>
            <person name="Saunders E."/>
            <person name="Brettin T."/>
            <person name="Bruce D."/>
            <person name="Detter J.C."/>
            <person name="Han C."/>
            <person name="Schmutz J."/>
            <person name="Larimer F."/>
            <person name="Land M."/>
            <person name="Hauser L."/>
            <person name="Kyrpides N."/>
            <person name="Mikhailova N."/>
            <person name="Nelson K."/>
            <person name="Gogarten J.P."/>
            <person name="Noll K."/>
            <person name="Richardson P."/>
        </authorList>
    </citation>
    <scope>NUCLEOTIDE SEQUENCE [LARGE SCALE GENOMIC DNA]</scope>
    <source>
        <strain evidence="8">ATCC 35602 / DSM 5306 / Rt17-B1</strain>
    </source>
</reference>
<dbReference type="EC" id="3.1.21.7" evidence="6"/>
<evidence type="ECO:0000256" key="1">
    <source>
        <dbReference type="ARBA" id="ARBA00004496"/>
    </source>
</evidence>
<dbReference type="Gene3D" id="3.30.2170.10">
    <property type="entry name" value="archaeoglobus fulgidus dsm 4304 superfamily"/>
    <property type="match status" value="1"/>
</dbReference>
<evidence type="ECO:0000256" key="3">
    <source>
        <dbReference type="ARBA" id="ARBA00022722"/>
    </source>
</evidence>